<proteinExistence type="predicted"/>
<dbReference type="SUPFAM" id="SSF56672">
    <property type="entry name" value="DNA/RNA polymerases"/>
    <property type="match status" value="1"/>
</dbReference>
<name>A0A9W8TTZ0_9AGAR</name>
<organism evidence="1 2">
    <name type="scientific">Lentinula detonsa</name>
    <dbReference type="NCBI Taxonomy" id="2804962"/>
    <lineage>
        <taxon>Eukaryota</taxon>
        <taxon>Fungi</taxon>
        <taxon>Dikarya</taxon>
        <taxon>Basidiomycota</taxon>
        <taxon>Agaricomycotina</taxon>
        <taxon>Agaricomycetes</taxon>
        <taxon>Agaricomycetidae</taxon>
        <taxon>Agaricales</taxon>
        <taxon>Marasmiineae</taxon>
        <taxon>Omphalotaceae</taxon>
        <taxon>Lentinula</taxon>
    </lineage>
</organism>
<dbReference type="Gene3D" id="3.10.10.10">
    <property type="entry name" value="HIV Type 1 Reverse Transcriptase, subunit A, domain 1"/>
    <property type="match status" value="1"/>
</dbReference>
<accession>A0A9W8TTZ0</accession>
<dbReference type="Proteomes" id="UP001142393">
    <property type="component" value="Unassembled WGS sequence"/>
</dbReference>
<dbReference type="InterPro" id="IPR043502">
    <property type="entry name" value="DNA/RNA_pol_sf"/>
</dbReference>
<sequence>MLKSIEASSLSKQEIDLIAWVVVQREYAFAFNHAEKGSFSREYFPDYEIPTIEHVPWQSKPIPIPKAIYDDVVAVIRDNEAAGRFEPTTSSYRSSLFAVAKKPGSDPPVHIVIDLQKLNSVTIRDSALPPNINEFAESFLGHALYGLFDLFSGFDARYVGIRS</sequence>
<evidence type="ECO:0008006" key="3">
    <source>
        <dbReference type="Google" id="ProtNLM"/>
    </source>
</evidence>
<dbReference type="EMBL" id="JANVFU010000016">
    <property type="protein sequence ID" value="KAJ3739859.1"/>
    <property type="molecule type" value="Genomic_DNA"/>
</dbReference>
<keyword evidence="2" id="KW-1185">Reference proteome</keyword>
<gene>
    <name evidence="1" type="ORF">DFH05DRAFT_1406424</name>
</gene>
<dbReference type="Gene3D" id="3.30.70.270">
    <property type="match status" value="1"/>
</dbReference>
<evidence type="ECO:0000313" key="2">
    <source>
        <dbReference type="Proteomes" id="UP001142393"/>
    </source>
</evidence>
<dbReference type="InterPro" id="IPR043128">
    <property type="entry name" value="Rev_trsase/Diguanyl_cyclase"/>
</dbReference>
<comment type="caution">
    <text evidence="1">The sequence shown here is derived from an EMBL/GenBank/DDBJ whole genome shotgun (WGS) entry which is preliminary data.</text>
</comment>
<reference evidence="1 2" key="1">
    <citation type="journal article" date="2023" name="Proc. Natl. Acad. Sci. U.S.A.">
        <title>A global phylogenomic analysis of the shiitake genus Lentinula.</title>
        <authorList>
            <person name="Sierra-Patev S."/>
            <person name="Min B."/>
            <person name="Naranjo-Ortiz M."/>
            <person name="Looney B."/>
            <person name="Konkel Z."/>
            <person name="Slot J.C."/>
            <person name="Sakamoto Y."/>
            <person name="Steenwyk J.L."/>
            <person name="Rokas A."/>
            <person name="Carro J."/>
            <person name="Camarero S."/>
            <person name="Ferreira P."/>
            <person name="Molpeceres G."/>
            <person name="Ruiz-Duenas F.J."/>
            <person name="Serrano A."/>
            <person name="Henrissat B."/>
            <person name="Drula E."/>
            <person name="Hughes K.W."/>
            <person name="Mata J.L."/>
            <person name="Ishikawa N.K."/>
            <person name="Vargas-Isla R."/>
            <person name="Ushijima S."/>
            <person name="Smith C.A."/>
            <person name="Donoghue J."/>
            <person name="Ahrendt S."/>
            <person name="Andreopoulos W."/>
            <person name="He G."/>
            <person name="LaButti K."/>
            <person name="Lipzen A."/>
            <person name="Ng V."/>
            <person name="Riley R."/>
            <person name="Sandor L."/>
            <person name="Barry K."/>
            <person name="Martinez A.T."/>
            <person name="Xiao Y."/>
            <person name="Gibbons J.G."/>
            <person name="Terashima K."/>
            <person name="Grigoriev I.V."/>
            <person name="Hibbett D."/>
        </authorList>
    </citation>
    <scope>NUCLEOTIDE SEQUENCE [LARGE SCALE GENOMIC DNA]</scope>
    <source>
        <strain evidence="1 2">TFB7810</strain>
    </source>
</reference>
<protein>
    <recommendedName>
        <fullName evidence="3">DNA/RNA polymerase</fullName>
    </recommendedName>
</protein>
<dbReference type="AlphaFoldDB" id="A0A9W8TTZ0"/>
<evidence type="ECO:0000313" key="1">
    <source>
        <dbReference type="EMBL" id="KAJ3739859.1"/>
    </source>
</evidence>